<evidence type="ECO:0000313" key="2">
    <source>
        <dbReference type="Proteomes" id="UP000249723"/>
    </source>
</evidence>
<gene>
    <name evidence="1" type="ORF">BZ3500_MVSOF-1268-A1-R1_C085G00467</name>
</gene>
<sequence>MLATNKPVADVDSGRKLGRLPSSIDGSAGCAPDTDLVDQEVVRVDPSFATARLTAPLHLRLGTQDKSDRCAVFATAPFSSGALDLGLRPFFVCRVTAYDAILGLPFLKDTGMLVGWGAFTVARTGPSQPVAQDTHEWDRAVTIAPILSGSAIGCNHPGFSPTTRSSASSHTTRCLMSSTIRRSTISLIRSTNTIGCLTREIF</sequence>
<evidence type="ECO:0000313" key="1">
    <source>
        <dbReference type="EMBL" id="SDA01117.1"/>
    </source>
</evidence>
<accession>A0A2X0N8C4</accession>
<dbReference type="AlphaFoldDB" id="A0A2X0N8C4"/>
<name>A0A2X0N8C4_9BASI</name>
<dbReference type="Proteomes" id="UP000249723">
    <property type="component" value="Unassembled WGS sequence"/>
</dbReference>
<dbReference type="EMBL" id="FMWP01000109">
    <property type="protein sequence ID" value="SDA01117.1"/>
    <property type="molecule type" value="Genomic_DNA"/>
</dbReference>
<proteinExistence type="predicted"/>
<keyword evidence="2" id="KW-1185">Reference proteome</keyword>
<protein>
    <submittedName>
        <fullName evidence="1">BZ3500_MvSof-1268-A1-R1_C085g00467 protein</fullName>
    </submittedName>
</protein>
<reference evidence="2" key="1">
    <citation type="submission" date="2016-10" db="EMBL/GenBank/DDBJ databases">
        <authorList>
            <person name="Jeantristanb JTB J.-T."/>
            <person name="Ricardo R."/>
        </authorList>
    </citation>
    <scope>NUCLEOTIDE SEQUENCE [LARGE SCALE GENOMIC DNA]</scope>
</reference>
<organism evidence="1 2">
    <name type="scientific">Microbotryum saponariae</name>
    <dbReference type="NCBI Taxonomy" id="289078"/>
    <lineage>
        <taxon>Eukaryota</taxon>
        <taxon>Fungi</taxon>
        <taxon>Dikarya</taxon>
        <taxon>Basidiomycota</taxon>
        <taxon>Pucciniomycotina</taxon>
        <taxon>Microbotryomycetes</taxon>
        <taxon>Microbotryales</taxon>
        <taxon>Microbotryaceae</taxon>
        <taxon>Microbotryum</taxon>
    </lineage>
</organism>